<dbReference type="Pfam" id="PF01266">
    <property type="entry name" value="DAO"/>
    <property type="match status" value="1"/>
</dbReference>
<evidence type="ECO:0000313" key="3">
    <source>
        <dbReference type="EMBL" id="MXN18800.1"/>
    </source>
</evidence>
<dbReference type="InterPro" id="IPR036188">
    <property type="entry name" value="FAD/NAD-bd_sf"/>
</dbReference>
<accession>A0A6L7G643</accession>
<feature type="domain" description="FAD dependent oxidoreductase" evidence="2">
    <location>
        <begin position="4"/>
        <end position="391"/>
    </location>
</feature>
<protein>
    <submittedName>
        <fullName evidence="3">FAD-dependent oxidoreductase</fullName>
    </submittedName>
</protein>
<dbReference type="RefSeq" id="WP_160894923.1">
    <property type="nucleotide sequence ID" value="NZ_WUMU01000015.1"/>
</dbReference>
<proteinExistence type="predicted"/>
<dbReference type="PANTHER" id="PTHR13847">
    <property type="entry name" value="SARCOSINE DEHYDROGENASE-RELATED"/>
    <property type="match status" value="1"/>
</dbReference>
<keyword evidence="1" id="KW-0560">Oxidoreductase</keyword>
<name>A0A6L7G643_9RHOB</name>
<dbReference type="Proteomes" id="UP000477911">
    <property type="component" value="Unassembled WGS sequence"/>
</dbReference>
<reference evidence="3 4" key="1">
    <citation type="submission" date="2019-12" db="EMBL/GenBank/DDBJ databases">
        <authorList>
            <person name="Li M."/>
        </authorList>
    </citation>
    <scope>NUCLEOTIDE SEQUENCE [LARGE SCALE GENOMIC DNA]</scope>
    <source>
        <strain evidence="3 4">GBMRC 2024</strain>
    </source>
</reference>
<evidence type="ECO:0000259" key="2">
    <source>
        <dbReference type="Pfam" id="PF01266"/>
    </source>
</evidence>
<dbReference type="InterPro" id="IPR006076">
    <property type="entry name" value="FAD-dep_OxRdtase"/>
</dbReference>
<comment type="caution">
    <text evidence="3">The sequence shown here is derived from an EMBL/GenBank/DDBJ whole genome shotgun (WGS) entry which is preliminary data.</text>
</comment>
<dbReference type="GO" id="GO:0016491">
    <property type="term" value="F:oxidoreductase activity"/>
    <property type="evidence" value="ECO:0007669"/>
    <property type="project" value="UniProtKB-KW"/>
</dbReference>
<evidence type="ECO:0000256" key="1">
    <source>
        <dbReference type="ARBA" id="ARBA00023002"/>
    </source>
</evidence>
<dbReference type="Gene3D" id="3.30.9.10">
    <property type="entry name" value="D-Amino Acid Oxidase, subunit A, domain 2"/>
    <property type="match status" value="1"/>
</dbReference>
<organism evidence="3 4">
    <name type="scientific">Pseudooceanicola albus</name>
    <dbReference type="NCBI Taxonomy" id="2692189"/>
    <lineage>
        <taxon>Bacteria</taxon>
        <taxon>Pseudomonadati</taxon>
        <taxon>Pseudomonadota</taxon>
        <taxon>Alphaproteobacteria</taxon>
        <taxon>Rhodobacterales</taxon>
        <taxon>Paracoccaceae</taxon>
        <taxon>Pseudooceanicola</taxon>
    </lineage>
</organism>
<sequence length="414" mass="44475">MSQIMVLGAGMVGVSSALALQARGHQVTLVDRRGPGRETSFGNAGFIQAEAVEPYAIPRDLRTLLSYATGRSNDIVYDPAQLPRIAKVLLAYWRNSAPARHRAIAATYARLAQRSTADHQPLIAASGQDNLIRRTGYAQVFRDGSVFDGAAREAERLKAEYGVRVTAKDAATFASAEPGVKRPVAGALAWDDTWTCADPGALTAGYADLFTRQGGRFVDGDALSLTQSATGWQIDSAEGPVEAEQVVVALGPWGPDLLKRFGYRVPMLWKRGYHGHFDSPTPLSRPVMDAQNGIVMTPTTRGLRLATGAALVDREAPAEPRQLERGAKAVSDLVDLGPRVQEVQWFGHRPCLPDMLPLVGQAPRHPTLWLNFGHGHQGFTLGPTTALLLADAMDGQRDDLATALAPASRPAAIH</sequence>
<dbReference type="SUPFAM" id="SSF51905">
    <property type="entry name" value="FAD/NAD(P)-binding domain"/>
    <property type="match status" value="1"/>
</dbReference>
<keyword evidence="4" id="KW-1185">Reference proteome</keyword>
<dbReference type="AlphaFoldDB" id="A0A6L7G643"/>
<gene>
    <name evidence="3" type="ORF">GR170_13195</name>
</gene>
<dbReference type="Gene3D" id="3.50.50.60">
    <property type="entry name" value="FAD/NAD(P)-binding domain"/>
    <property type="match status" value="2"/>
</dbReference>
<dbReference type="GO" id="GO:0005737">
    <property type="term" value="C:cytoplasm"/>
    <property type="evidence" value="ECO:0007669"/>
    <property type="project" value="TreeGrafter"/>
</dbReference>
<dbReference type="EMBL" id="WUMU01000015">
    <property type="protein sequence ID" value="MXN18800.1"/>
    <property type="molecule type" value="Genomic_DNA"/>
</dbReference>
<evidence type="ECO:0000313" key="4">
    <source>
        <dbReference type="Proteomes" id="UP000477911"/>
    </source>
</evidence>
<dbReference type="PANTHER" id="PTHR13847:SF289">
    <property type="entry name" value="GLYCINE OXIDASE"/>
    <property type="match status" value="1"/>
</dbReference>